<accession>A0ABV6AGS8</accession>
<dbReference type="Proteomes" id="UP001589692">
    <property type="component" value="Unassembled WGS sequence"/>
</dbReference>
<name>A0ABV6AGS8_9HYPH</name>
<sequence>MSDRFASMQASLSGPASSGFSITPSDGGDLPETTRALYVGTGGDLSVRMLSGETLTLSNVSSGSFLPLRVNRVLATGTTATAIAGLV</sequence>
<keyword evidence="3" id="KW-1185">Reference proteome</keyword>
<dbReference type="EMBL" id="JBHMAA010000015">
    <property type="protein sequence ID" value="MFB9949829.1"/>
    <property type="molecule type" value="Genomic_DNA"/>
</dbReference>
<gene>
    <name evidence="2" type="ORF">ACFFP0_13270</name>
</gene>
<feature type="compositionally biased region" description="Polar residues" evidence="1">
    <location>
        <begin position="8"/>
        <end position="24"/>
    </location>
</feature>
<evidence type="ECO:0000256" key="1">
    <source>
        <dbReference type="SAM" id="MobiDB-lite"/>
    </source>
</evidence>
<reference evidence="2 3" key="1">
    <citation type="submission" date="2024-09" db="EMBL/GenBank/DDBJ databases">
        <authorList>
            <person name="Sun Q."/>
            <person name="Mori K."/>
        </authorList>
    </citation>
    <scope>NUCLEOTIDE SEQUENCE [LARGE SCALE GENOMIC DNA]</scope>
    <source>
        <strain evidence="2 3">TBRC 4938</strain>
    </source>
</reference>
<evidence type="ECO:0000313" key="2">
    <source>
        <dbReference type="EMBL" id="MFB9949829.1"/>
    </source>
</evidence>
<dbReference type="RefSeq" id="WP_377261345.1">
    <property type="nucleotide sequence ID" value="NZ_JBHMAA010000015.1"/>
</dbReference>
<protein>
    <submittedName>
        <fullName evidence="2">Uncharacterized protein</fullName>
    </submittedName>
</protein>
<evidence type="ECO:0000313" key="3">
    <source>
        <dbReference type="Proteomes" id="UP001589692"/>
    </source>
</evidence>
<proteinExistence type="predicted"/>
<organism evidence="2 3">
    <name type="scientific">Rhizobium puerariae</name>
    <dbReference type="NCBI Taxonomy" id="1585791"/>
    <lineage>
        <taxon>Bacteria</taxon>
        <taxon>Pseudomonadati</taxon>
        <taxon>Pseudomonadota</taxon>
        <taxon>Alphaproteobacteria</taxon>
        <taxon>Hyphomicrobiales</taxon>
        <taxon>Rhizobiaceae</taxon>
        <taxon>Rhizobium/Agrobacterium group</taxon>
        <taxon>Rhizobium</taxon>
    </lineage>
</organism>
<feature type="region of interest" description="Disordered" evidence="1">
    <location>
        <begin position="1"/>
        <end position="35"/>
    </location>
</feature>
<comment type="caution">
    <text evidence="2">The sequence shown here is derived from an EMBL/GenBank/DDBJ whole genome shotgun (WGS) entry which is preliminary data.</text>
</comment>